<dbReference type="AlphaFoldDB" id="A0A0B6WV48"/>
<evidence type="ECO:0000256" key="6">
    <source>
        <dbReference type="ARBA" id="ARBA00023136"/>
    </source>
</evidence>
<dbReference type="STRING" id="454194.PYK22_00106"/>
<evidence type="ECO:0000256" key="1">
    <source>
        <dbReference type="ARBA" id="ARBA00004571"/>
    </source>
</evidence>
<dbReference type="EMBL" id="CBXV010000001">
    <property type="protein sequence ID" value="CDM64114.1"/>
    <property type="molecule type" value="Genomic_DNA"/>
</dbReference>
<dbReference type="PROSITE" id="PS01156">
    <property type="entry name" value="TONB_DEPENDENT_REC_2"/>
    <property type="match status" value="1"/>
</dbReference>
<dbReference type="Gene3D" id="2.60.40.1120">
    <property type="entry name" value="Carboxypeptidase-like, regulatory domain"/>
    <property type="match status" value="1"/>
</dbReference>
<evidence type="ECO:0000256" key="8">
    <source>
        <dbReference type="SAM" id="SignalP"/>
    </source>
</evidence>
<dbReference type="Pfam" id="PF13620">
    <property type="entry name" value="CarboxypepD_reg"/>
    <property type="match status" value="1"/>
</dbReference>
<dbReference type="SUPFAM" id="SSF56935">
    <property type="entry name" value="Porins"/>
    <property type="match status" value="1"/>
</dbReference>
<dbReference type="SUPFAM" id="SSF49452">
    <property type="entry name" value="Starch-binding domain-like"/>
    <property type="match status" value="1"/>
</dbReference>
<dbReference type="PANTHER" id="PTHR30069:SF29">
    <property type="entry name" value="HEMOGLOBIN AND HEMOGLOBIN-HAPTOGLOBIN-BINDING PROTEIN 1-RELATED"/>
    <property type="match status" value="1"/>
</dbReference>
<sequence length="857" mass="93464" precursor="true">MKMAAVTAAIIFLAPVAAYGQAAGVVRGIARDAHGAVIAGAMVTLSRADDLRYERTDREGRFTFFNVPFGPYLLSASQTGFATVTREVLVQSSVPVDLELVLVPSGLAEEVTVMGEAAVKIGAAASEYGVDRESLRNIAGALPSRQMETLILSVPGTARDGKGVFHARGAHYQASVVIDGVPVSDQLSTIYANNFDARNAEDLNVQLGSIPPEFGNKVSAVIQVTTRSGLGAGKRLFGELSSSLGSFASGEAGFKLGGESRDRRWGYFVSGAFNRSSRFVDPPFQNAQAIFADGRVVTASGRGLHNTGASQNLFARFDFVPDDRNFFKLNLVAARSRFEVPNLPSQQLNGQDQKQENRNLAIYPSWQRAVGGGGLVTIAPYLRLFTAGATSSAGDTPISFDYGRRLATYGLVASYAHSTASHQFKTGLDLFAFPVSERFDFEITDASYNPLPVNSRAIIRPDGQVEFFFDPRLSEEERCELLLVFNPNLVAYDRTIYEQARASGSVVQGAVRRFTASPRRTGRQFSFYVQDTFRRGAWTLSGGVRIDRYAFLVRDSAISPRLGVAYRVPLTGTVVRASYNRIAQTPSTENLLISESPEAASLVNPETVRRLGARLRFVPLERANWYEAGAQHLFGRRVKLDVAYYAKRIRNIHDNDQFLNTTIIFPIALARGRVDGLDLSFDARLGGGVRTILSLGTVRARVRPPFAGGLFLSGATPEDFGDREFVIDHDQKLNLQTAIQYVNERIGLFAQFLVRHDSGLVTGVSAEDVPALLADPDTAAGVPLLDFTEEPVRVRARTTFDVSVGYDLVRSAGGRVRVQFDALNLTNRLGLYNFLSVFGGTNYAPPRALSVQVKYIF</sequence>
<evidence type="ECO:0000256" key="2">
    <source>
        <dbReference type="ARBA" id="ARBA00022448"/>
    </source>
</evidence>
<evidence type="ECO:0000256" key="7">
    <source>
        <dbReference type="ARBA" id="ARBA00023237"/>
    </source>
</evidence>
<dbReference type="GO" id="GO:0030246">
    <property type="term" value="F:carbohydrate binding"/>
    <property type="evidence" value="ECO:0007669"/>
    <property type="project" value="InterPro"/>
</dbReference>
<keyword evidence="3" id="KW-1134">Transmembrane beta strand</keyword>
<keyword evidence="5 8" id="KW-0732">Signal</keyword>
<dbReference type="InterPro" id="IPR036942">
    <property type="entry name" value="Beta-barrel_TonB_sf"/>
</dbReference>
<evidence type="ECO:0000256" key="5">
    <source>
        <dbReference type="ARBA" id="ARBA00022729"/>
    </source>
</evidence>
<proteinExistence type="predicted"/>
<accession>A0A0B6WV48</accession>
<reference evidence="9 10" key="2">
    <citation type="submission" date="2015-01" db="EMBL/GenBank/DDBJ databases">
        <title>Complete genome sequence of Pyrinomonas methylaliphatogenes type strain K22T.</title>
        <authorList>
            <person name="Lee K.C.Y."/>
            <person name="Power J.F."/>
            <person name="Dunfield P.F."/>
            <person name="Morgan X.C."/>
            <person name="Huttenhower C."/>
            <person name="Stott M.B."/>
        </authorList>
    </citation>
    <scope>NUCLEOTIDE SEQUENCE [LARGE SCALE GENOMIC DNA]</scope>
    <source>
        <strain evidence="9 10">K22</strain>
    </source>
</reference>
<dbReference type="InterPro" id="IPR039426">
    <property type="entry name" value="TonB-dep_rcpt-like"/>
</dbReference>
<comment type="subcellular location">
    <subcellularLocation>
        <location evidence="1">Cell outer membrane</location>
        <topology evidence="1">Multi-pass membrane protein</topology>
    </subcellularLocation>
</comment>
<keyword evidence="2" id="KW-0813">Transport</keyword>
<gene>
    <name evidence="9" type="ORF">PYK22_00106</name>
</gene>
<evidence type="ECO:0000256" key="4">
    <source>
        <dbReference type="ARBA" id="ARBA00022692"/>
    </source>
</evidence>
<dbReference type="InterPro" id="IPR013784">
    <property type="entry name" value="Carb-bd-like_fold"/>
</dbReference>
<dbReference type="OrthoDB" id="99445at2"/>
<dbReference type="GO" id="GO:0009279">
    <property type="term" value="C:cell outer membrane"/>
    <property type="evidence" value="ECO:0007669"/>
    <property type="project" value="UniProtKB-SubCell"/>
</dbReference>
<dbReference type="GO" id="GO:0044718">
    <property type="term" value="P:siderophore transmembrane transport"/>
    <property type="evidence" value="ECO:0007669"/>
    <property type="project" value="TreeGrafter"/>
</dbReference>
<dbReference type="Proteomes" id="UP000031518">
    <property type="component" value="Unassembled WGS sequence"/>
</dbReference>
<dbReference type="InterPro" id="IPR010917">
    <property type="entry name" value="TonB_rcpt_CS"/>
</dbReference>
<name>A0A0B6WV48_9BACT</name>
<evidence type="ECO:0000256" key="3">
    <source>
        <dbReference type="ARBA" id="ARBA00022452"/>
    </source>
</evidence>
<dbReference type="PANTHER" id="PTHR30069">
    <property type="entry name" value="TONB-DEPENDENT OUTER MEMBRANE RECEPTOR"/>
    <property type="match status" value="1"/>
</dbReference>
<evidence type="ECO:0000313" key="10">
    <source>
        <dbReference type="Proteomes" id="UP000031518"/>
    </source>
</evidence>
<dbReference type="GO" id="GO:0015344">
    <property type="term" value="F:siderophore uptake transmembrane transporter activity"/>
    <property type="evidence" value="ECO:0007669"/>
    <property type="project" value="TreeGrafter"/>
</dbReference>
<keyword evidence="9" id="KW-0675">Receptor</keyword>
<keyword evidence="10" id="KW-1185">Reference proteome</keyword>
<reference evidence="9 10" key="1">
    <citation type="submission" date="2013-12" db="EMBL/GenBank/DDBJ databases">
        <authorList>
            <person name="Stott M."/>
        </authorList>
    </citation>
    <scope>NUCLEOTIDE SEQUENCE [LARGE SCALE GENOMIC DNA]</scope>
    <source>
        <strain evidence="9 10">K22</strain>
    </source>
</reference>
<protein>
    <submittedName>
        <fullName evidence="9">Outer membrane receptor protein</fullName>
    </submittedName>
</protein>
<keyword evidence="4" id="KW-0812">Transmembrane</keyword>
<keyword evidence="7" id="KW-0998">Cell outer membrane</keyword>
<evidence type="ECO:0000313" key="9">
    <source>
        <dbReference type="EMBL" id="CDM64114.1"/>
    </source>
</evidence>
<keyword evidence="6" id="KW-0472">Membrane</keyword>
<feature type="signal peptide" evidence="8">
    <location>
        <begin position="1"/>
        <end position="22"/>
    </location>
</feature>
<dbReference type="Gene3D" id="2.40.170.20">
    <property type="entry name" value="TonB-dependent receptor, beta-barrel domain"/>
    <property type="match status" value="1"/>
</dbReference>
<feature type="chain" id="PRO_5002110835" evidence="8">
    <location>
        <begin position="23"/>
        <end position="857"/>
    </location>
</feature>
<organism evidence="9 10">
    <name type="scientific">Pyrinomonas methylaliphatogenes</name>
    <dbReference type="NCBI Taxonomy" id="454194"/>
    <lineage>
        <taxon>Bacteria</taxon>
        <taxon>Pseudomonadati</taxon>
        <taxon>Acidobacteriota</taxon>
        <taxon>Blastocatellia</taxon>
        <taxon>Blastocatellales</taxon>
        <taxon>Pyrinomonadaceae</taxon>
        <taxon>Pyrinomonas</taxon>
    </lineage>
</organism>
<dbReference type="RefSeq" id="WP_041973123.1">
    <property type="nucleotide sequence ID" value="NZ_CBXV010000001.1"/>
</dbReference>